<evidence type="ECO:0000313" key="3">
    <source>
        <dbReference type="Proteomes" id="UP000002640"/>
    </source>
</evidence>
<name>G4YT25_PHYSP</name>
<gene>
    <name evidence="2" type="ORF">PHYSODRAFT_326906</name>
</gene>
<dbReference type="PANTHER" id="PTHR33099">
    <property type="entry name" value="FE2OG DIOXYGENASE DOMAIN-CONTAINING PROTEIN"/>
    <property type="match status" value="1"/>
</dbReference>
<evidence type="ECO:0000256" key="1">
    <source>
        <dbReference type="SAM" id="MobiDB-lite"/>
    </source>
</evidence>
<dbReference type="EMBL" id="JH159152">
    <property type="protein sequence ID" value="EGZ25951.1"/>
    <property type="molecule type" value="Genomic_DNA"/>
</dbReference>
<organism evidence="2 3">
    <name type="scientific">Phytophthora sojae (strain P6497)</name>
    <name type="common">Soybean stem and root rot agent</name>
    <name type="synonym">Phytophthora megasperma f. sp. glycines</name>
    <dbReference type="NCBI Taxonomy" id="1094619"/>
    <lineage>
        <taxon>Eukaryota</taxon>
        <taxon>Sar</taxon>
        <taxon>Stramenopiles</taxon>
        <taxon>Oomycota</taxon>
        <taxon>Peronosporomycetes</taxon>
        <taxon>Peronosporales</taxon>
        <taxon>Peronosporaceae</taxon>
        <taxon>Phytophthora</taxon>
    </lineage>
</organism>
<accession>G4YT25</accession>
<dbReference type="RefSeq" id="XP_009521239.1">
    <property type="nucleotide sequence ID" value="XM_009522944.1"/>
</dbReference>
<evidence type="ECO:0000313" key="2">
    <source>
        <dbReference type="EMBL" id="EGZ25951.1"/>
    </source>
</evidence>
<evidence type="ECO:0008006" key="4">
    <source>
        <dbReference type="Google" id="ProtNLM"/>
    </source>
</evidence>
<dbReference type="Gene3D" id="2.60.120.620">
    <property type="entry name" value="q2cbj1_9rhob like domain"/>
    <property type="match status" value="1"/>
</dbReference>
<feature type="region of interest" description="Disordered" evidence="1">
    <location>
        <begin position="645"/>
        <end position="672"/>
    </location>
</feature>
<sequence>MSETLAIADENAGEYSFGGRAETLPPAPGILVNEIGNTPLPLDEPQAQKLIAKCKKSPFGHGMDTKMDENIRKSWQLAPDQVEIKNPLWQTGIDDLTEIIASRLGYKGGPLQCVLHKLLVYEEGGHFLKHQDTEKEDGMITTLWFSRPARTREIEHRHDFGRSTGSAPFFCHYVVHYADAEHALENVTKGFRLALVYSICLPVSMRHLHRDPNRTLGEDLVDVISSMGKEDESFALLLSHEYTKKNIGELGAGALKGVDSARFRALEEANQVVADDKKLRFFIAKLILKENNMLDEEGWRHCGRNQALHWYSINGKDVGHWDDYTLKVYLNFLNPGKESFIQLWKAYGTAEDVYTGNDGPIKSTSFHLENLLNLVSEEVAVEELLSRRPVDATVLRNFLDKLLLDVGDVDLAKLFLSTYCPYLGDDETPGESEMELLLQVADMVEDARAQQDLIKLATEKNLELRSSKVIDMFMKHILLPADAQTFEQITGKIMKKKPKKLGLFIEVFSKYVDSSDTTGKFDVLETIASERMDWLKEEISRLDQVDKTFSWKMPYAKDSIHPRIAAFLQGPKRSMTTEGVAKFADLHKAKEFVSYYSYRYRRKASFKMVAAQGNEPFVTITKTREWFDHAQKKLVQYREELAQPGEQFKGTPKKARHEYQSGNEREVRFGAQ</sequence>
<reference evidence="2 3" key="1">
    <citation type="journal article" date="2006" name="Science">
        <title>Phytophthora genome sequences uncover evolutionary origins and mechanisms of pathogenesis.</title>
        <authorList>
            <person name="Tyler B.M."/>
            <person name="Tripathy S."/>
            <person name="Zhang X."/>
            <person name="Dehal P."/>
            <person name="Jiang R.H."/>
            <person name="Aerts A."/>
            <person name="Arredondo F.D."/>
            <person name="Baxter L."/>
            <person name="Bensasson D."/>
            <person name="Beynon J.L."/>
            <person name="Chapman J."/>
            <person name="Damasceno C.M."/>
            <person name="Dorrance A.E."/>
            <person name="Dou D."/>
            <person name="Dickerman A.W."/>
            <person name="Dubchak I.L."/>
            <person name="Garbelotto M."/>
            <person name="Gijzen M."/>
            <person name="Gordon S.G."/>
            <person name="Govers F."/>
            <person name="Grunwald N.J."/>
            <person name="Huang W."/>
            <person name="Ivors K.L."/>
            <person name="Jones R.W."/>
            <person name="Kamoun S."/>
            <person name="Krampis K."/>
            <person name="Lamour K.H."/>
            <person name="Lee M.K."/>
            <person name="McDonald W.H."/>
            <person name="Medina M."/>
            <person name="Meijer H.J."/>
            <person name="Nordberg E.K."/>
            <person name="Maclean D.J."/>
            <person name="Ospina-Giraldo M.D."/>
            <person name="Morris P.F."/>
            <person name="Phuntumart V."/>
            <person name="Putnam N.H."/>
            <person name="Rash S."/>
            <person name="Rose J.K."/>
            <person name="Sakihama Y."/>
            <person name="Salamov A.A."/>
            <person name="Savidor A."/>
            <person name="Scheuring C.F."/>
            <person name="Smith B.M."/>
            <person name="Sobral B.W."/>
            <person name="Terry A."/>
            <person name="Torto-Alalibo T.A."/>
            <person name="Win J."/>
            <person name="Xu Z."/>
            <person name="Zhang H."/>
            <person name="Grigoriev I.V."/>
            <person name="Rokhsar D.S."/>
            <person name="Boore J.L."/>
        </authorList>
    </citation>
    <scope>NUCLEOTIDE SEQUENCE [LARGE SCALE GENOMIC DNA]</scope>
    <source>
        <strain evidence="2 3">P6497</strain>
    </source>
</reference>
<dbReference type="AlphaFoldDB" id="G4YT25"/>
<dbReference type="GeneID" id="20645517"/>
<dbReference type="KEGG" id="psoj:PHYSODRAFT_326906"/>
<keyword evidence="3" id="KW-1185">Reference proteome</keyword>
<protein>
    <recommendedName>
        <fullName evidence="4">Prolyl 4-hydroxylase alpha subunit Fe(2+) 2OG dioxygenase domain-containing protein</fullName>
    </recommendedName>
</protein>
<proteinExistence type="predicted"/>
<feature type="compositionally biased region" description="Basic and acidic residues" evidence="1">
    <location>
        <begin position="657"/>
        <end position="672"/>
    </location>
</feature>
<dbReference type="PANTHER" id="PTHR33099:SF7">
    <property type="entry name" value="MYND-TYPE DOMAIN-CONTAINING PROTEIN"/>
    <property type="match status" value="1"/>
</dbReference>
<dbReference type="InParanoid" id="G4YT25"/>
<dbReference type="Proteomes" id="UP000002640">
    <property type="component" value="Unassembled WGS sequence"/>
</dbReference>